<dbReference type="STRING" id="320771.Cflav_PD2981"/>
<sequence length="63" mass="6613">MRDASDSAPVDFSGMDGNPHWLYLSEAVHQAFIEVNERGTEAAAATTMMVTETGGCHAATKGA</sequence>
<accession>B9XIM2</accession>
<dbReference type="RefSeq" id="WP_007415665.1">
    <property type="nucleotide sequence ID" value="NZ_ABOX02000018.1"/>
</dbReference>
<proteinExistence type="predicted"/>
<dbReference type="Gene3D" id="6.20.40.10">
    <property type="match status" value="1"/>
</dbReference>
<evidence type="ECO:0000313" key="3">
    <source>
        <dbReference type="Proteomes" id="UP000003688"/>
    </source>
</evidence>
<dbReference type="AlphaFoldDB" id="B9XIM2"/>
<reference evidence="2 3" key="1">
    <citation type="journal article" date="2011" name="J. Bacteriol.">
        <title>Genome sequence of 'Pedosphaera parvula' Ellin514, an aerobic Verrucomicrobial isolate from pasture soil.</title>
        <authorList>
            <person name="Kant R."/>
            <person name="van Passel M.W."/>
            <person name="Sangwan P."/>
            <person name="Palva A."/>
            <person name="Lucas S."/>
            <person name="Copeland A."/>
            <person name="Lapidus A."/>
            <person name="Glavina Del Rio T."/>
            <person name="Dalin E."/>
            <person name="Tice H."/>
            <person name="Bruce D."/>
            <person name="Goodwin L."/>
            <person name="Pitluck S."/>
            <person name="Chertkov O."/>
            <person name="Larimer F.W."/>
            <person name="Land M.L."/>
            <person name="Hauser L."/>
            <person name="Brettin T.S."/>
            <person name="Detter J.C."/>
            <person name="Han S."/>
            <person name="de Vos W.M."/>
            <person name="Janssen P.H."/>
            <person name="Smidt H."/>
        </authorList>
    </citation>
    <scope>NUCLEOTIDE SEQUENCE [LARGE SCALE GENOMIC DNA]</scope>
    <source>
        <strain evidence="2 3">Ellin514</strain>
    </source>
</reference>
<protein>
    <recommendedName>
        <fullName evidence="1">Serpin domain-containing protein</fullName>
    </recommendedName>
</protein>
<evidence type="ECO:0000313" key="2">
    <source>
        <dbReference type="EMBL" id="EEF60285.1"/>
    </source>
</evidence>
<comment type="caution">
    <text evidence="2">The sequence shown here is derived from an EMBL/GenBank/DDBJ whole genome shotgun (WGS) entry which is preliminary data.</text>
</comment>
<evidence type="ECO:0000259" key="1">
    <source>
        <dbReference type="Pfam" id="PF00079"/>
    </source>
</evidence>
<dbReference type="SUPFAM" id="SSF56574">
    <property type="entry name" value="Serpins"/>
    <property type="match status" value="1"/>
</dbReference>
<gene>
    <name evidence="2" type="ORF">Cflav_PD2981</name>
</gene>
<name>B9XIM2_PEDPL</name>
<dbReference type="Proteomes" id="UP000003688">
    <property type="component" value="Unassembled WGS sequence"/>
</dbReference>
<dbReference type="InterPro" id="IPR023796">
    <property type="entry name" value="Serpin_dom"/>
</dbReference>
<keyword evidence="3" id="KW-1185">Reference proteome</keyword>
<dbReference type="OrthoDB" id="9764871at2"/>
<dbReference type="EMBL" id="ABOX02000018">
    <property type="protein sequence ID" value="EEF60285.1"/>
    <property type="molecule type" value="Genomic_DNA"/>
</dbReference>
<dbReference type="InterPro" id="IPR036186">
    <property type="entry name" value="Serpin_sf"/>
</dbReference>
<feature type="domain" description="Serpin" evidence="1">
    <location>
        <begin position="9"/>
        <end position="50"/>
    </location>
</feature>
<organism evidence="2 3">
    <name type="scientific">Pedosphaera parvula (strain Ellin514)</name>
    <dbReference type="NCBI Taxonomy" id="320771"/>
    <lineage>
        <taxon>Bacteria</taxon>
        <taxon>Pseudomonadati</taxon>
        <taxon>Verrucomicrobiota</taxon>
        <taxon>Pedosphaerae</taxon>
        <taxon>Pedosphaerales</taxon>
        <taxon>Pedosphaeraceae</taxon>
        <taxon>Pedosphaera</taxon>
    </lineage>
</organism>
<dbReference type="Pfam" id="PF00079">
    <property type="entry name" value="Serpin"/>
    <property type="match status" value="1"/>
</dbReference>